<dbReference type="AlphaFoldDB" id="A0AAU9L0G1"/>
<gene>
    <name evidence="1" type="ORF">PBS003_LOCUS5343</name>
</gene>
<accession>A0AAU9L0G1</accession>
<organism evidence="1 2">
    <name type="scientific">Peronospora belbahrii</name>
    <dbReference type="NCBI Taxonomy" id="622444"/>
    <lineage>
        <taxon>Eukaryota</taxon>
        <taxon>Sar</taxon>
        <taxon>Stramenopiles</taxon>
        <taxon>Oomycota</taxon>
        <taxon>Peronosporomycetes</taxon>
        <taxon>Peronosporales</taxon>
        <taxon>Peronosporaceae</taxon>
        <taxon>Peronospora</taxon>
    </lineage>
</organism>
<sequence length="153" mass="17280">MFRLSIGRGFEAFGLSSGGPTSIQQESLHYHLNPPTQIKPDRFGNPSCLLTAAYPKFVQTQAQSSAVAKRIVNVESLVSRLTLALHDIFTKDFQGYNRLKRRVDTLERMVTRDSHKRAVHLDIQVFAKRTTFDVWKLDYPSSPSPAAQHQTHG</sequence>
<comment type="caution">
    <text evidence="1">The sequence shown here is derived from an EMBL/GenBank/DDBJ whole genome shotgun (WGS) entry which is preliminary data.</text>
</comment>
<name>A0AAU9L0G1_9STRA</name>
<proteinExistence type="predicted"/>
<evidence type="ECO:0000313" key="1">
    <source>
        <dbReference type="EMBL" id="CAH0478653.1"/>
    </source>
</evidence>
<protein>
    <submittedName>
        <fullName evidence="1">Uncharacterized protein</fullName>
    </submittedName>
</protein>
<evidence type="ECO:0000313" key="2">
    <source>
        <dbReference type="Proteomes" id="UP001160483"/>
    </source>
</evidence>
<reference evidence="1" key="1">
    <citation type="submission" date="2021-11" db="EMBL/GenBank/DDBJ databases">
        <authorList>
            <person name="Islam A."/>
            <person name="Islam S."/>
            <person name="Flora M.S."/>
            <person name="Rahman M."/>
            <person name="Ziaur R.M."/>
            <person name="Epstein J.H."/>
            <person name="Hassan M."/>
            <person name="Klassen M."/>
            <person name="Woodard K."/>
            <person name="Webb A."/>
            <person name="Webby R.J."/>
            <person name="El Zowalaty M.E."/>
        </authorList>
    </citation>
    <scope>NUCLEOTIDE SEQUENCE</scope>
    <source>
        <strain evidence="1">Pbs3</strain>
    </source>
</reference>
<dbReference type="EMBL" id="CAKKTJ010000264">
    <property type="protein sequence ID" value="CAH0478653.1"/>
    <property type="molecule type" value="Genomic_DNA"/>
</dbReference>
<dbReference type="Proteomes" id="UP001160483">
    <property type="component" value="Unassembled WGS sequence"/>
</dbReference>